<protein>
    <submittedName>
        <fullName evidence="2">Uncharacterized protein</fullName>
    </submittedName>
</protein>
<dbReference type="EMBL" id="UOED01000082">
    <property type="protein sequence ID" value="VAV93439.1"/>
    <property type="molecule type" value="Genomic_DNA"/>
</dbReference>
<feature type="transmembrane region" description="Helical" evidence="1">
    <location>
        <begin position="58"/>
        <end position="76"/>
    </location>
</feature>
<dbReference type="AlphaFoldDB" id="A0A3B0RNF3"/>
<keyword evidence="1" id="KW-0472">Membrane</keyword>
<name>A0A3B0RNF3_9ZZZZ</name>
<organism evidence="2">
    <name type="scientific">hydrothermal vent metagenome</name>
    <dbReference type="NCBI Taxonomy" id="652676"/>
    <lineage>
        <taxon>unclassified sequences</taxon>
        <taxon>metagenomes</taxon>
        <taxon>ecological metagenomes</taxon>
    </lineage>
</organism>
<keyword evidence="1" id="KW-0812">Transmembrane</keyword>
<evidence type="ECO:0000313" key="2">
    <source>
        <dbReference type="EMBL" id="VAV93439.1"/>
    </source>
</evidence>
<reference evidence="2" key="1">
    <citation type="submission" date="2018-06" db="EMBL/GenBank/DDBJ databases">
        <authorList>
            <person name="Zhirakovskaya E."/>
        </authorList>
    </citation>
    <scope>NUCLEOTIDE SEQUENCE</scope>
</reference>
<gene>
    <name evidence="2" type="ORF">MNBD_ALPHA02-93</name>
</gene>
<evidence type="ECO:0000256" key="1">
    <source>
        <dbReference type="SAM" id="Phobius"/>
    </source>
</evidence>
<sequence length="93" mass="10607">MLITILGEKKMDKDSLYILEAIQYILKAKKNITIDNEQFAKTSEKIKILYKPYQKKSYIVQAAGLLLPIVIIISSIPNDGKIWAIYFSSIISI</sequence>
<accession>A0A3B0RNF3</accession>
<keyword evidence="1" id="KW-1133">Transmembrane helix</keyword>
<proteinExistence type="predicted"/>